<accession>A0A5J4VD33</accession>
<comment type="caution">
    <text evidence="1">The sequence shown here is derived from an EMBL/GenBank/DDBJ whole genome shotgun (WGS) entry which is preliminary data.</text>
</comment>
<feature type="non-terminal residue" evidence="1">
    <location>
        <position position="1"/>
    </location>
</feature>
<gene>
    <name evidence="1" type="ORF">EZS28_024084</name>
</gene>
<dbReference type="EMBL" id="SNRW01007933">
    <property type="protein sequence ID" value="KAA6380389.1"/>
    <property type="molecule type" value="Genomic_DNA"/>
</dbReference>
<sequence>TILEFSEKLANLAWEERNNIEPDHIDILADIISSLLQQIRRSDRNDIKNWKRMKKSALQLGLFSLTALDKHKVSQKLIHPISLLFPVKSNKYLSEYEQQEEPEEIPQEISIMIKIPRTNDFLKGTAFYFDAFTMAYNLNTFNTLIENLGFLAIEGQQIGSEELRLTKHLLKPFVIAVRLIKQTIVVKKFSGNQIFPLITSILQKAQFDRIPISSNSLEDPNTSSIRDSLLIIGMLEEIQHKIQILQIQDILQ</sequence>
<name>A0A5J4VD33_9EUKA</name>
<evidence type="ECO:0000313" key="2">
    <source>
        <dbReference type="Proteomes" id="UP000324800"/>
    </source>
</evidence>
<evidence type="ECO:0000313" key="1">
    <source>
        <dbReference type="EMBL" id="KAA6380389.1"/>
    </source>
</evidence>
<dbReference type="Proteomes" id="UP000324800">
    <property type="component" value="Unassembled WGS sequence"/>
</dbReference>
<organism evidence="1 2">
    <name type="scientific">Streblomastix strix</name>
    <dbReference type="NCBI Taxonomy" id="222440"/>
    <lineage>
        <taxon>Eukaryota</taxon>
        <taxon>Metamonada</taxon>
        <taxon>Preaxostyla</taxon>
        <taxon>Oxymonadida</taxon>
        <taxon>Streblomastigidae</taxon>
        <taxon>Streblomastix</taxon>
    </lineage>
</organism>
<dbReference type="AlphaFoldDB" id="A0A5J4VD33"/>
<proteinExistence type="predicted"/>
<reference evidence="1 2" key="1">
    <citation type="submission" date="2019-03" db="EMBL/GenBank/DDBJ databases">
        <title>Single cell metagenomics reveals metabolic interactions within the superorganism composed of flagellate Streblomastix strix and complex community of Bacteroidetes bacteria on its surface.</title>
        <authorList>
            <person name="Treitli S.C."/>
            <person name="Kolisko M."/>
            <person name="Husnik F."/>
            <person name="Keeling P."/>
            <person name="Hampl V."/>
        </authorList>
    </citation>
    <scope>NUCLEOTIDE SEQUENCE [LARGE SCALE GENOMIC DNA]</scope>
    <source>
        <strain evidence="1">ST1C</strain>
    </source>
</reference>
<protein>
    <submittedName>
        <fullName evidence="1">Uncharacterized protein</fullName>
    </submittedName>
</protein>